<evidence type="ECO:0000313" key="1">
    <source>
        <dbReference type="EMBL" id="RPA72459.1"/>
    </source>
</evidence>
<accession>A0A3N4HE01</accession>
<name>A0A3N4HE01_ASCIM</name>
<dbReference type="Proteomes" id="UP000275078">
    <property type="component" value="Unassembled WGS sequence"/>
</dbReference>
<evidence type="ECO:0000313" key="2">
    <source>
        <dbReference type="Proteomes" id="UP000275078"/>
    </source>
</evidence>
<dbReference type="EMBL" id="ML119861">
    <property type="protein sequence ID" value="RPA72459.1"/>
    <property type="molecule type" value="Genomic_DNA"/>
</dbReference>
<reference evidence="1 2" key="1">
    <citation type="journal article" date="2018" name="Nat. Ecol. Evol.">
        <title>Pezizomycetes genomes reveal the molecular basis of ectomycorrhizal truffle lifestyle.</title>
        <authorList>
            <person name="Murat C."/>
            <person name="Payen T."/>
            <person name="Noel B."/>
            <person name="Kuo A."/>
            <person name="Morin E."/>
            <person name="Chen J."/>
            <person name="Kohler A."/>
            <person name="Krizsan K."/>
            <person name="Balestrini R."/>
            <person name="Da Silva C."/>
            <person name="Montanini B."/>
            <person name="Hainaut M."/>
            <person name="Levati E."/>
            <person name="Barry K.W."/>
            <person name="Belfiori B."/>
            <person name="Cichocki N."/>
            <person name="Clum A."/>
            <person name="Dockter R.B."/>
            <person name="Fauchery L."/>
            <person name="Guy J."/>
            <person name="Iotti M."/>
            <person name="Le Tacon F."/>
            <person name="Lindquist E.A."/>
            <person name="Lipzen A."/>
            <person name="Malagnac F."/>
            <person name="Mello A."/>
            <person name="Molinier V."/>
            <person name="Miyauchi S."/>
            <person name="Poulain J."/>
            <person name="Riccioni C."/>
            <person name="Rubini A."/>
            <person name="Sitrit Y."/>
            <person name="Splivallo R."/>
            <person name="Traeger S."/>
            <person name="Wang M."/>
            <person name="Zifcakova L."/>
            <person name="Wipf D."/>
            <person name="Zambonelli A."/>
            <person name="Paolocci F."/>
            <person name="Nowrousian M."/>
            <person name="Ottonello S."/>
            <person name="Baldrian P."/>
            <person name="Spatafora J.W."/>
            <person name="Henrissat B."/>
            <person name="Nagy L.G."/>
            <person name="Aury J.M."/>
            <person name="Wincker P."/>
            <person name="Grigoriev I.V."/>
            <person name="Bonfante P."/>
            <person name="Martin F.M."/>
        </authorList>
    </citation>
    <scope>NUCLEOTIDE SEQUENCE [LARGE SCALE GENOMIC DNA]</scope>
    <source>
        <strain evidence="1 2">RN42</strain>
    </source>
</reference>
<gene>
    <name evidence="1" type="ORF">BJ508DRAFT_335038</name>
</gene>
<proteinExistence type="predicted"/>
<organism evidence="1 2">
    <name type="scientific">Ascobolus immersus RN42</name>
    <dbReference type="NCBI Taxonomy" id="1160509"/>
    <lineage>
        <taxon>Eukaryota</taxon>
        <taxon>Fungi</taxon>
        <taxon>Dikarya</taxon>
        <taxon>Ascomycota</taxon>
        <taxon>Pezizomycotina</taxon>
        <taxon>Pezizomycetes</taxon>
        <taxon>Pezizales</taxon>
        <taxon>Ascobolaceae</taxon>
        <taxon>Ascobolus</taxon>
    </lineage>
</organism>
<keyword evidence="2" id="KW-1185">Reference proteome</keyword>
<protein>
    <submittedName>
        <fullName evidence="1">Uncharacterized protein</fullName>
    </submittedName>
</protein>
<dbReference type="AlphaFoldDB" id="A0A3N4HE01"/>
<sequence length="335" mass="36928">MPIQCSFSPLCQLTFASQRDADLHYRITHQNMLTLRIFQTVIEIYKQGEDGRVPVQEGAGFYICPMHNCTYRTVDPDDVIPHVSKKHADKLKQGVFDVSAAPDHCTLSVRVVRGRGVADGVAVVPYALSTKEKDGELVEALESTTNRATATDKAEASTSIVKEGINDTGDHESDPSFVVRVAALKKIVEVTETTLSEELSENKVTDLEERVTTIETIRDMCLKSLETIKEASKAAPGQRMSEGKVEVAQIDENGKFDTQITELQKPAVKKIVEEMKSALDGDLRATQVEELEGRLSELERGHELLLEGLRKAGEESCIRQSLIDSLSIDENGLVS</sequence>